<comment type="cofactor">
    <cofactor evidence="1 5">
        <name>FAD</name>
        <dbReference type="ChEBI" id="CHEBI:57692"/>
    </cofactor>
</comment>
<evidence type="ECO:0000259" key="7">
    <source>
        <dbReference type="Pfam" id="PF02770"/>
    </source>
</evidence>
<dbReference type="Pfam" id="PF02771">
    <property type="entry name" value="Acyl-CoA_dh_N"/>
    <property type="match status" value="1"/>
</dbReference>
<dbReference type="Gene3D" id="1.20.120.470">
    <property type="entry name" value="Acyl-CoA dehydrogenase, C-terminal domain"/>
    <property type="match status" value="1"/>
</dbReference>
<keyword evidence="3 5" id="KW-0285">Flavoprotein</keyword>
<evidence type="ECO:0000313" key="10">
    <source>
        <dbReference type="Proteomes" id="UP001172082"/>
    </source>
</evidence>
<sequence>MPNFFTDNKDLQYHFSRLDLEEAVSILEHHYTFAEKYEGAPRNYKEAMELYQSALDLAGDISGNHIAPRAMEVDQEGAHLENGKVTYAKGTQENLRQLSEAGLMGVILPYKDGGINFPATIFMMMIEMVSRADASLMTLFGYQDVGEAISKFGSDELSDIFLKKYCKGEYTGAMVLTEPGAGSDLQSVKLKAYQDEEGQWRLQGVKHFISNGCGDVLLVLARSEPNTTNMFGLSLFVVKGGDKVQVNHIEEKMGIHGSPTCQLYFDDAPAYLVGKRRHGLIYVLYTLNHARFSVAAQALGIAEAAYQEALQYAKVREQFGKLIYNIPAVSNLLIDMRVAIESGRSLLYAGSQWLDLRNKLEEQIEELKKEGKPFSDIKEKFDHAAKLVDLLSPMVKYIITENAVKICYDAQQIHGGMGFMREMPVERLARDVRITTIYEGTSQVQVGGSSKGVLGDVLGSFFDEMAKQEYPSCLSSSAKKLGEIRSLFNKSKELVNESDDQLFRETALKELVDMYGAIYTGYLLLDEAKDNERKVLIANRFINKSIAAAHQSMAAIENNQFGDMEHKEVICE</sequence>
<evidence type="ECO:0000259" key="6">
    <source>
        <dbReference type="Pfam" id="PF00441"/>
    </source>
</evidence>
<gene>
    <name evidence="9" type="ORF">QQ008_10885</name>
</gene>
<evidence type="ECO:0000256" key="4">
    <source>
        <dbReference type="ARBA" id="ARBA00022827"/>
    </source>
</evidence>
<evidence type="ECO:0000256" key="2">
    <source>
        <dbReference type="ARBA" id="ARBA00009347"/>
    </source>
</evidence>
<accession>A0ABT8KMC9</accession>
<keyword evidence="5" id="KW-0560">Oxidoreductase</keyword>
<dbReference type="Gene3D" id="2.40.110.10">
    <property type="entry name" value="Butyryl-CoA Dehydrogenase, subunit A, domain 2"/>
    <property type="match status" value="1"/>
</dbReference>
<dbReference type="Pfam" id="PF02770">
    <property type="entry name" value="Acyl-CoA_dh_M"/>
    <property type="match status" value="1"/>
</dbReference>
<feature type="domain" description="Acyl-CoA dehydrogenase/oxidase N-terminal" evidence="8">
    <location>
        <begin position="58"/>
        <end position="169"/>
    </location>
</feature>
<dbReference type="RefSeq" id="WP_346751898.1">
    <property type="nucleotide sequence ID" value="NZ_JAUJEA010000003.1"/>
</dbReference>
<dbReference type="SUPFAM" id="SSF56645">
    <property type="entry name" value="Acyl-CoA dehydrogenase NM domain-like"/>
    <property type="match status" value="1"/>
</dbReference>
<name>A0ABT8KMC9_9BACT</name>
<dbReference type="PANTHER" id="PTHR42803">
    <property type="entry name" value="ACYL-COA DEHYDROGENASE"/>
    <property type="match status" value="1"/>
</dbReference>
<feature type="domain" description="Acyl-CoA dehydrogenase/oxidase C-terminal" evidence="6">
    <location>
        <begin position="278"/>
        <end position="356"/>
    </location>
</feature>
<dbReference type="EMBL" id="JAUJEA010000003">
    <property type="protein sequence ID" value="MDN5201874.1"/>
    <property type="molecule type" value="Genomic_DNA"/>
</dbReference>
<proteinExistence type="inferred from homology"/>
<keyword evidence="4 5" id="KW-0274">FAD</keyword>
<dbReference type="InterPro" id="IPR013786">
    <property type="entry name" value="AcylCoA_DH/ox_N"/>
</dbReference>
<dbReference type="SUPFAM" id="SSF47203">
    <property type="entry name" value="Acyl-CoA dehydrogenase C-terminal domain-like"/>
    <property type="match status" value="1"/>
</dbReference>
<dbReference type="InterPro" id="IPR036797">
    <property type="entry name" value="Acyl-CoA_dehydrogenase_C_sf"/>
</dbReference>
<dbReference type="Pfam" id="PF00441">
    <property type="entry name" value="Acyl-CoA_dh_1"/>
    <property type="match status" value="2"/>
</dbReference>
<evidence type="ECO:0000256" key="5">
    <source>
        <dbReference type="RuleBase" id="RU362125"/>
    </source>
</evidence>
<dbReference type="InterPro" id="IPR046373">
    <property type="entry name" value="Acyl-CoA_Oxase/DH_mid-dom_sf"/>
</dbReference>
<dbReference type="InterPro" id="IPR009075">
    <property type="entry name" value="AcylCo_DH/oxidase_C"/>
</dbReference>
<evidence type="ECO:0000256" key="3">
    <source>
        <dbReference type="ARBA" id="ARBA00022630"/>
    </source>
</evidence>
<dbReference type="InterPro" id="IPR009100">
    <property type="entry name" value="AcylCoA_DH/oxidase_NM_dom_sf"/>
</dbReference>
<evidence type="ECO:0000256" key="1">
    <source>
        <dbReference type="ARBA" id="ARBA00001974"/>
    </source>
</evidence>
<dbReference type="Gene3D" id="1.10.540.10">
    <property type="entry name" value="Acyl-CoA dehydrogenase/oxidase, N-terminal domain"/>
    <property type="match status" value="1"/>
</dbReference>
<comment type="caution">
    <text evidence="9">The sequence shown here is derived from an EMBL/GenBank/DDBJ whole genome shotgun (WGS) entry which is preliminary data.</text>
</comment>
<reference evidence="9" key="1">
    <citation type="submission" date="2023-06" db="EMBL/GenBank/DDBJ databases">
        <title>Genomic of Parafulvivirga corallium.</title>
        <authorList>
            <person name="Wang G."/>
        </authorList>
    </citation>
    <scope>NUCLEOTIDE SEQUENCE</scope>
    <source>
        <strain evidence="9">BMA10</strain>
    </source>
</reference>
<organism evidence="9 10">
    <name type="scientific">Splendidivirga corallicola</name>
    <dbReference type="NCBI Taxonomy" id="3051826"/>
    <lineage>
        <taxon>Bacteria</taxon>
        <taxon>Pseudomonadati</taxon>
        <taxon>Bacteroidota</taxon>
        <taxon>Cytophagia</taxon>
        <taxon>Cytophagales</taxon>
        <taxon>Splendidivirgaceae</taxon>
        <taxon>Splendidivirga</taxon>
    </lineage>
</organism>
<dbReference type="Gene3D" id="1.20.140.10">
    <property type="entry name" value="Butyryl-CoA Dehydrogenase, subunit A, domain 3"/>
    <property type="match status" value="1"/>
</dbReference>
<evidence type="ECO:0000313" key="9">
    <source>
        <dbReference type="EMBL" id="MDN5201874.1"/>
    </source>
</evidence>
<dbReference type="InterPro" id="IPR037069">
    <property type="entry name" value="AcylCoA_DH/ox_N_sf"/>
</dbReference>
<feature type="domain" description="Acyl-CoA oxidase/dehydrogenase middle" evidence="7">
    <location>
        <begin position="173"/>
        <end position="267"/>
    </location>
</feature>
<dbReference type="PROSITE" id="PS00073">
    <property type="entry name" value="ACYL_COA_DH_2"/>
    <property type="match status" value="1"/>
</dbReference>
<evidence type="ECO:0000259" key="8">
    <source>
        <dbReference type="Pfam" id="PF02771"/>
    </source>
</evidence>
<dbReference type="SUPFAM" id="SSF158494">
    <property type="entry name" value="PG0775 C-terminal domain-like"/>
    <property type="match status" value="1"/>
</dbReference>
<dbReference type="Proteomes" id="UP001172082">
    <property type="component" value="Unassembled WGS sequence"/>
</dbReference>
<dbReference type="InterPro" id="IPR036250">
    <property type="entry name" value="AcylCo_DH-like_C"/>
</dbReference>
<protein>
    <submittedName>
        <fullName evidence="9">Acyl-CoA dehydrogenase family protein</fullName>
    </submittedName>
</protein>
<dbReference type="InterPro" id="IPR052166">
    <property type="entry name" value="Diverse_Acyl-CoA_DH"/>
</dbReference>
<keyword evidence="10" id="KW-1185">Reference proteome</keyword>
<dbReference type="InterPro" id="IPR006091">
    <property type="entry name" value="Acyl-CoA_Oxase/DH_mid-dom"/>
</dbReference>
<dbReference type="InterPro" id="IPR006089">
    <property type="entry name" value="Acyl-CoA_DH_CS"/>
</dbReference>
<comment type="similarity">
    <text evidence="2 5">Belongs to the acyl-CoA dehydrogenase family.</text>
</comment>
<feature type="domain" description="Acyl-CoA dehydrogenase/oxidase C-terminal" evidence="6">
    <location>
        <begin position="389"/>
        <end position="447"/>
    </location>
</feature>
<dbReference type="PANTHER" id="PTHR42803:SF1">
    <property type="entry name" value="BROAD-SPECIFICITY LINEAR ACYL-COA DEHYDROGENASE FADE5"/>
    <property type="match status" value="1"/>
</dbReference>